<organism evidence="2 3">
    <name type="scientific">Purpureocillium lilacinum</name>
    <name type="common">Paecilomyces lilacinus</name>
    <dbReference type="NCBI Taxonomy" id="33203"/>
    <lineage>
        <taxon>Eukaryota</taxon>
        <taxon>Fungi</taxon>
        <taxon>Dikarya</taxon>
        <taxon>Ascomycota</taxon>
        <taxon>Pezizomycotina</taxon>
        <taxon>Sordariomycetes</taxon>
        <taxon>Hypocreomycetidae</taxon>
        <taxon>Hypocreales</taxon>
        <taxon>Ophiocordycipitaceae</taxon>
        <taxon>Purpureocillium</taxon>
    </lineage>
</organism>
<feature type="compositionally biased region" description="Basic and acidic residues" evidence="1">
    <location>
        <begin position="61"/>
        <end position="94"/>
    </location>
</feature>
<feature type="compositionally biased region" description="Basic residues" evidence="1">
    <location>
        <begin position="226"/>
        <end position="243"/>
    </location>
</feature>
<name>A0ABR0C066_PURLI</name>
<feature type="compositionally biased region" description="Basic and acidic residues" evidence="1">
    <location>
        <begin position="25"/>
        <end position="36"/>
    </location>
</feature>
<proteinExistence type="predicted"/>
<feature type="region of interest" description="Disordered" evidence="1">
    <location>
        <begin position="290"/>
        <end position="356"/>
    </location>
</feature>
<reference evidence="2 3" key="1">
    <citation type="journal article" date="2024" name="Microbiol. Resour. Announc.">
        <title>Genome annotations for the ascomycete fungi Trichoderma harzianum, Trichoderma aggressivum, and Purpureocillium lilacinum.</title>
        <authorList>
            <person name="Beijen E.P.W."/>
            <person name="Ohm R.A."/>
        </authorList>
    </citation>
    <scope>NUCLEOTIDE SEQUENCE [LARGE SCALE GENOMIC DNA]</scope>
    <source>
        <strain evidence="2 3">CBS 150709</strain>
    </source>
</reference>
<feature type="region of interest" description="Disordered" evidence="1">
    <location>
        <begin position="655"/>
        <end position="674"/>
    </location>
</feature>
<evidence type="ECO:0000256" key="1">
    <source>
        <dbReference type="SAM" id="MobiDB-lite"/>
    </source>
</evidence>
<feature type="region of interest" description="Disordered" evidence="1">
    <location>
        <begin position="491"/>
        <end position="535"/>
    </location>
</feature>
<gene>
    <name evidence="2" type="ORF">Purlil1_5777</name>
</gene>
<keyword evidence="3" id="KW-1185">Reference proteome</keyword>
<evidence type="ECO:0000313" key="3">
    <source>
        <dbReference type="Proteomes" id="UP001287286"/>
    </source>
</evidence>
<feature type="region of interest" description="Disordered" evidence="1">
    <location>
        <begin position="1"/>
        <end position="101"/>
    </location>
</feature>
<feature type="compositionally biased region" description="Low complexity" evidence="1">
    <location>
        <begin position="310"/>
        <end position="321"/>
    </location>
</feature>
<protein>
    <submittedName>
        <fullName evidence="2">Uncharacterized protein</fullName>
    </submittedName>
</protein>
<feature type="region of interest" description="Disordered" evidence="1">
    <location>
        <begin position="218"/>
        <end position="261"/>
    </location>
</feature>
<dbReference type="Proteomes" id="UP001287286">
    <property type="component" value="Unassembled WGS sequence"/>
</dbReference>
<comment type="caution">
    <text evidence="2">The sequence shown here is derived from an EMBL/GenBank/DDBJ whole genome shotgun (WGS) entry which is preliminary data.</text>
</comment>
<sequence length="693" mass="74957">MPASSIEEKKEGESVSRSGPMVVMPRRELSTAKDDESYAQAIGSRVVAQEEPSPRFGSGDVGKKLCVGEEGGDQRRGVEEQEGKLDEEAKEVTRYRPGSGLDDRGRAAGAAVVNIILGLLLEACAVGRRETRGHCRRRAAEGRLTTQSRAGGTSRHRPLERLIRTPGNACRDESDCCNAAAGGPLDGVLMASIGRRRCKSEPWTHGWSAAQLCDLAATGQAAPKASKGRSKGRRQRRRRRRRRDGGGATGTSQAEQDRAAQVRWRGVSGPLRWWPNGGLAADEPTCNPEACARLGPRGPNWNPPKVTNSGGAAEARAQGAAPWPGPRQGSPQSLPTPFARTDQDGRDPSTATNKASPGYLGRWACRLTWPRNPPAAEEWSNRGVQPGRLQWLEPAGHHIAALRFIHRRSKSVTWVARGLHGVFPWSFWFWVSPGGHARHDTVELKRSPRLACKLPVPTASNLLRDAVLDCRSATWTPRAWDEEDRRVGSLRRPGFSLGPSSPFLQGSRSLVDRPPRSSRAPASRGLAGLSELPPGSAKSSASRLQVIFGCSPTPQALWQPALRFMSAACGNWTGGSGTAPTLTKPTNKSRGGLGRRRRLTELMPPVSVSKEIKWVRATTRLAGHSRATATSLDQTKQIRRVVGQVDSSRGGHVGRRWAFRSQPPRGTHSFAIGKPGLQASPLLRGDEASFAMA</sequence>
<dbReference type="EMBL" id="JAWRVI010000018">
    <property type="protein sequence ID" value="KAK4089674.1"/>
    <property type="molecule type" value="Genomic_DNA"/>
</dbReference>
<evidence type="ECO:0000313" key="2">
    <source>
        <dbReference type="EMBL" id="KAK4089674.1"/>
    </source>
</evidence>
<accession>A0ABR0C066</accession>
<feature type="region of interest" description="Disordered" evidence="1">
    <location>
        <begin position="137"/>
        <end position="160"/>
    </location>
</feature>
<feature type="compositionally biased region" description="Polar residues" evidence="1">
    <location>
        <begin position="498"/>
        <end position="508"/>
    </location>
</feature>
<feature type="compositionally biased region" description="Basic and acidic residues" evidence="1">
    <location>
        <begin position="1"/>
        <end position="14"/>
    </location>
</feature>